<gene>
    <name evidence="3" type="ORF">SAMN06269250_3327</name>
</gene>
<proteinExistence type="predicted"/>
<keyword evidence="3" id="KW-0808">Transferase</keyword>
<dbReference type="RefSeq" id="WP_097126878.1">
    <property type="nucleotide sequence ID" value="NZ_OCNH01000002.1"/>
</dbReference>
<dbReference type="PANTHER" id="PTHR32309:SF13">
    <property type="entry name" value="FERRIC ENTEROBACTIN TRANSPORT PROTEIN FEPE"/>
    <property type="match status" value="1"/>
</dbReference>
<dbReference type="Proteomes" id="UP000219452">
    <property type="component" value="Unassembled WGS sequence"/>
</dbReference>
<reference evidence="4" key="1">
    <citation type="submission" date="2017-09" db="EMBL/GenBank/DDBJ databases">
        <authorList>
            <person name="Varghese N."/>
            <person name="Submissions S."/>
        </authorList>
    </citation>
    <scope>NUCLEOTIDE SEQUENCE [LARGE SCALE GENOMIC DNA]</scope>
    <source>
        <strain evidence="4">DSM 29961</strain>
    </source>
</reference>
<sequence>MPSFSTVLTVRALWQERRKVLPIVVGFILLGIVVSLLMQPEFRSEVRLMPEMSSSSSNVLKRLASVAGFAGVDLSDEGVDAVRPDLYPNVLQSTFFVLYLIQQPVTASDGRVQTIEKFLGSYATPWLGSELMAWSHKDVRPLRVATGTLQLSVRQHRLAEEIGERVTAKFDTRSGIITITATMPDAGVSATVAQLAMNYLTRYVRNYRTEKVRQDLDFYRQQLDDARKRYHSAQWTLFRYDEQHKNVVLLSTTMDRQRMEAELTIAQTVYTQLAGEYEQAKLKVQALTPVFKVLEPPKVPLRRIAPKRTLVVLLFAGAGLALGVLYVLARSPAMTTRLRAMLIPGKDDSEEYTQRI</sequence>
<dbReference type="PANTHER" id="PTHR32309">
    <property type="entry name" value="TYROSINE-PROTEIN KINASE"/>
    <property type="match status" value="1"/>
</dbReference>
<feature type="domain" description="Tyrosine-protein kinase G-rich" evidence="2">
    <location>
        <begin position="258"/>
        <end position="331"/>
    </location>
</feature>
<dbReference type="OrthoDB" id="1522571at2"/>
<evidence type="ECO:0000313" key="3">
    <source>
        <dbReference type="EMBL" id="SOD90176.1"/>
    </source>
</evidence>
<feature type="transmembrane region" description="Helical" evidence="1">
    <location>
        <begin position="310"/>
        <end position="329"/>
    </location>
</feature>
<dbReference type="EMBL" id="OCNH01000002">
    <property type="protein sequence ID" value="SOD90176.1"/>
    <property type="molecule type" value="Genomic_DNA"/>
</dbReference>
<name>A0A286G4L6_9BACT</name>
<keyword evidence="1" id="KW-0812">Transmembrane</keyword>
<protein>
    <submittedName>
        <fullName evidence="3">G-rich domain on putative tyrosine kinase</fullName>
    </submittedName>
</protein>
<keyword evidence="3" id="KW-0418">Kinase</keyword>
<dbReference type="GO" id="GO:0005886">
    <property type="term" value="C:plasma membrane"/>
    <property type="evidence" value="ECO:0007669"/>
    <property type="project" value="TreeGrafter"/>
</dbReference>
<accession>A0A286G4L6</accession>
<dbReference type="Pfam" id="PF13807">
    <property type="entry name" value="GNVR"/>
    <property type="match status" value="1"/>
</dbReference>
<dbReference type="InterPro" id="IPR032807">
    <property type="entry name" value="GNVR"/>
</dbReference>
<keyword evidence="1" id="KW-1133">Transmembrane helix</keyword>
<evidence type="ECO:0000256" key="1">
    <source>
        <dbReference type="SAM" id="Phobius"/>
    </source>
</evidence>
<dbReference type="AlphaFoldDB" id="A0A286G4L6"/>
<keyword evidence="4" id="KW-1185">Reference proteome</keyword>
<organism evidence="3 4">
    <name type="scientific">Spirosoma fluviale</name>
    <dbReference type="NCBI Taxonomy" id="1597977"/>
    <lineage>
        <taxon>Bacteria</taxon>
        <taxon>Pseudomonadati</taxon>
        <taxon>Bacteroidota</taxon>
        <taxon>Cytophagia</taxon>
        <taxon>Cytophagales</taxon>
        <taxon>Cytophagaceae</taxon>
        <taxon>Spirosoma</taxon>
    </lineage>
</organism>
<evidence type="ECO:0000259" key="2">
    <source>
        <dbReference type="Pfam" id="PF13807"/>
    </source>
</evidence>
<dbReference type="GO" id="GO:0004713">
    <property type="term" value="F:protein tyrosine kinase activity"/>
    <property type="evidence" value="ECO:0007669"/>
    <property type="project" value="TreeGrafter"/>
</dbReference>
<keyword evidence="1" id="KW-0472">Membrane</keyword>
<dbReference type="InterPro" id="IPR050445">
    <property type="entry name" value="Bact_polysacc_biosynth/exp"/>
</dbReference>
<feature type="transmembrane region" description="Helical" evidence="1">
    <location>
        <begin position="20"/>
        <end position="38"/>
    </location>
</feature>
<evidence type="ECO:0000313" key="4">
    <source>
        <dbReference type="Proteomes" id="UP000219452"/>
    </source>
</evidence>